<comment type="caution">
    <text evidence="2">The sequence shown here is derived from an EMBL/GenBank/DDBJ whole genome shotgun (WGS) entry which is preliminary data.</text>
</comment>
<protein>
    <submittedName>
        <fullName evidence="2">Uncharacterized protein</fullName>
    </submittedName>
</protein>
<feature type="region of interest" description="Disordered" evidence="1">
    <location>
        <begin position="1"/>
        <end position="39"/>
    </location>
</feature>
<sequence>MDMEVKTGSITSQLTKTKINSRRRVRISGPRASTSNSMAPKINDLDHYLSFASMMTCPIFQDHVAYHEPKHNEEIWNAISDYEPDSE</sequence>
<accession>A0A553PA65</accession>
<keyword evidence="3" id="KW-1185">Reference proteome</keyword>
<reference evidence="2 3" key="1">
    <citation type="journal article" date="2018" name="Nat. Ecol. Evol.">
        <title>Genomic signatures of mitonuclear coevolution across populations of Tigriopus californicus.</title>
        <authorList>
            <person name="Barreto F.S."/>
            <person name="Watson E.T."/>
            <person name="Lima T.G."/>
            <person name="Willett C.S."/>
            <person name="Edmands S."/>
            <person name="Li W."/>
            <person name="Burton R.S."/>
        </authorList>
    </citation>
    <scope>NUCLEOTIDE SEQUENCE [LARGE SCALE GENOMIC DNA]</scope>
    <source>
        <strain evidence="2 3">San Diego</strain>
    </source>
</reference>
<organism evidence="2 3">
    <name type="scientific">Tigriopus californicus</name>
    <name type="common">Marine copepod</name>
    <dbReference type="NCBI Taxonomy" id="6832"/>
    <lineage>
        <taxon>Eukaryota</taxon>
        <taxon>Metazoa</taxon>
        <taxon>Ecdysozoa</taxon>
        <taxon>Arthropoda</taxon>
        <taxon>Crustacea</taxon>
        <taxon>Multicrustacea</taxon>
        <taxon>Hexanauplia</taxon>
        <taxon>Copepoda</taxon>
        <taxon>Harpacticoida</taxon>
        <taxon>Harpacticidae</taxon>
        <taxon>Tigriopus</taxon>
    </lineage>
</organism>
<dbReference type="AlphaFoldDB" id="A0A553PA65"/>
<gene>
    <name evidence="2" type="ORF">TCAL_15670</name>
</gene>
<feature type="compositionally biased region" description="Polar residues" evidence="1">
    <location>
        <begin position="8"/>
        <end position="18"/>
    </location>
</feature>
<evidence type="ECO:0000313" key="3">
    <source>
        <dbReference type="Proteomes" id="UP000318571"/>
    </source>
</evidence>
<evidence type="ECO:0000313" key="2">
    <source>
        <dbReference type="EMBL" id="TRY74572.1"/>
    </source>
</evidence>
<name>A0A553PA65_TIGCA</name>
<dbReference type="Proteomes" id="UP000318571">
    <property type="component" value="Chromosome 2"/>
</dbReference>
<proteinExistence type="predicted"/>
<dbReference type="EMBL" id="VCGU01000005">
    <property type="protein sequence ID" value="TRY74572.1"/>
    <property type="molecule type" value="Genomic_DNA"/>
</dbReference>
<evidence type="ECO:0000256" key="1">
    <source>
        <dbReference type="SAM" id="MobiDB-lite"/>
    </source>
</evidence>